<evidence type="ECO:0000256" key="1">
    <source>
        <dbReference type="SAM" id="MobiDB-lite"/>
    </source>
</evidence>
<gene>
    <name evidence="2" type="ordered locus">Nmag_1774</name>
</gene>
<sequence length="194" mass="21033">MALSALSLSMGTDRWRVSRRRVLAGIGGAAMIAPSAGCLGLGAERESDGNDPDTADNETEADSDESGPVTDAAETTVNDTDLDTWIDVSTIRLDAYVGGWVGVEPDHIDRVENPTLVLVEGREYEFTCENQDNVKHNLAIHDEADAVVDDLSSPIIATRGETETLQFEARSEMETYICEHQPVIQLGEIQVVDN</sequence>
<feature type="compositionally biased region" description="Acidic residues" evidence="1">
    <location>
        <begin position="49"/>
        <end position="65"/>
    </location>
</feature>
<dbReference type="InterPro" id="IPR008972">
    <property type="entry name" value="Cupredoxin"/>
</dbReference>
<proteinExistence type="predicted"/>
<dbReference type="HOGENOM" id="CLU_089860_1_0_2"/>
<evidence type="ECO:0000313" key="3">
    <source>
        <dbReference type="Proteomes" id="UP000001879"/>
    </source>
</evidence>
<organism evidence="2 3">
    <name type="scientific">Natrialba magadii (strain ATCC 43099 / DSM 3394 / CCM 3739 / CIP 104546 / IAM 13178 / JCM 8861 / NBRC 102185 / NCIMB 2190 / MS3)</name>
    <name type="common">Natronobacterium magadii</name>
    <dbReference type="NCBI Taxonomy" id="547559"/>
    <lineage>
        <taxon>Archaea</taxon>
        <taxon>Methanobacteriati</taxon>
        <taxon>Methanobacteriota</taxon>
        <taxon>Stenosarchaea group</taxon>
        <taxon>Halobacteria</taxon>
        <taxon>Halobacteriales</taxon>
        <taxon>Natrialbaceae</taxon>
        <taxon>Natrialba</taxon>
    </lineage>
</organism>
<reference evidence="3" key="1">
    <citation type="submission" date="2010-02" db="EMBL/GenBank/DDBJ databases">
        <title>Complete sequence of chromosome of Natrialba magadii ATCC 43099.</title>
        <authorList>
            <consortium name="US DOE Joint Genome Institute"/>
            <person name="Lucas S."/>
            <person name="Copeland A."/>
            <person name="Lapidus A."/>
            <person name="Cheng J.-F."/>
            <person name="Bruce D."/>
            <person name="Goodwin L."/>
            <person name="Pitluck S."/>
            <person name="Davenport K."/>
            <person name="Saunders E."/>
            <person name="Detter J.C."/>
            <person name="Han C."/>
            <person name="Tapia R."/>
            <person name="Land M."/>
            <person name="Hauser L."/>
            <person name="Kyrpides N."/>
            <person name="Mikhailova N."/>
            <person name="De Castro R.E."/>
            <person name="Maupin-Furlow J.A."/>
            <person name="Woyke T."/>
        </authorList>
    </citation>
    <scope>NUCLEOTIDE SEQUENCE [LARGE SCALE GENOMIC DNA]</scope>
    <source>
        <strain evidence="3">ATCC 43099 / DSM 3394 / CCM 3739 / CIP 104546 / IAM 13178 / JCM 8861 / NBRC 102185 / NCIMB 2190 / MS3</strain>
    </source>
</reference>
<keyword evidence="3" id="KW-1185">Reference proteome</keyword>
<accession>D3SUU0</accession>
<feature type="region of interest" description="Disordered" evidence="1">
    <location>
        <begin position="41"/>
        <end position="72"/>
    </location>
</feature>
<protein>
    <recommendedName>
        <fullName evidence="4">Blue (type 1) copper domain-containing protein</fullName>
    </recommendedName>
</protein>
<dbReference type="KEGG" id="nmg:Nmag_1774"/>
<name>D3SUU0_NATMM</name>
<evidence type="ECO:0000313" key="2">
    <source>
        <dbReference type="EMBL" id="ADD05348.1"/>
    </source>
</evidence>
<dbReference type="AlphaFoldDB" id="D3SUU0"/>
<evidence type="ECO:0008006" key="4">
    <source>
        <dbReference type="Google" id="ProtNLM"/>
    </source>
</evidence>
<dbReference type="STRING" id="547559.Nmag_1774"/>
<dbReference type="PaxDb" id="547559-Nmag_1774"/>
<dbReference type="Gene3D" id="2.60.40.420">
    <property type="entry name" value="Cupredoxins - blue copper proteins"/>
    <property type="match status" value="1"/>
</dbReference>
<dbReference type="Proteomes" id="UP000001879">
    <property type="component" value="Chromosome"/>
</dbReference>
<reference evidence="2 3" key="2">
    <citation type="journal article" date="2012" name="BMC Genomics">
        <title>A comparative genomics perspective on the genetic content of the alkaliphilic haloarchaeon Natrialba magadii ATCC 43099T.</title>
        <authorList>
            <person name="Siddaramappa S."/>
            <person name="Challacombe J.F."/>
            <person name="Decastro R.E."/>
            <person name="Pfeiffer F."/>
            <person name="Sastre D.E."/>
            <person name="Gimenez M.I."/>
            <person name="Paggi R.A."/>
            <person name="Detter J.C."/>
            <person name="Davenport K.W."/>
            <person name="Goodwin L.A."/>
            <person name="Kyrpides N."/>
            <person name="Tapia R."/>
            <person name="Pitluck S."/>
            <person name="Lucas S."/>
            <person name="Woyke T."/>
            <person name="Maupin-Furlow J.A."/>
        </authorList>
    </citation>
    <scope>NUCLEOTIDE SEQUENCE [LARGE SCALE GENOMIC DNA]</scope>
    <source>
        <strain evidence="3">ATCC 43099 / DSM 3394 / CCM 3739 / CIP 104546 / IAM 13178 / JCM 8861 / NBRC 102185 / NCIMB 2190 / MS3</strain>
    </source>
</reference>
<dbReference type="EMBL" id="CP001932">
    <property type="protein sequence ID" value="ADD05348.1"/>
    <property type="molecule type" value="Genomic_DNA"/>
</dbReference>
<dbReference type="eggNOG" id="arCOG06301">
    <property type="taxonomic scope" value="Archaea"/>
</dbReference>